<dbReference type="Proteomes" id="UP000018660">
    <property type="component" value="Chromosome"/>
</dbReference>
<proteinExistence type="predicted"/>
<dbReference type="HOGENOM" id="CLU_1729820_0_0_6"/>
<organism evidence="1 2">
    <name type="scientific">Pseudomonas monteilii SB3101</name>
    <dbReference type="NCBI Taxonomy" id="1435058"/>
    <lineage>
        <taxon>Bacteria</taxon>
        <taxon>Pseudomonadati</taxon>
        <taxon>Pseudomonadota</taxon>
        <taxon>Gammaproteobacteria</taxon>
        <taxon>Pseudomonadales</taxon>
        <taxon>Pseudomonadaceae</taxon>
        <taxon>Pseudomonas</taxon>
    </lineage>
</organism>
<sequence>MAPAAPVFAGEPAPTGTASALNRALCLWRTGGWYRLDTIENRLHQSLRQFNGMQARPIHATAFFAQVLEGFRARFVGASQIQSYMNQGVLGGNVRVYGEQRFVAGIAAAEGASRGAGKRWIGDYFLHHWKMLLIAATNHYHVNGWRLYARW</sequence>
<gene>
    <name evidence="1" type="ORF">X970_26015</name>
</gene>
<accession>V9VBC3</accession>
<dbReference type="EMBL" id="CP006979">
    <property type="protein sequence ID" value="AHC91200.1"/>
    <property type="molecule type" value="Genomic_DNA"/>
</dbReference>
<dbReference type="AlphaFoldDB" id="V9VBC3"/>
<reference evidence="1 2" key="1">
    <citation type="submission" date="2013-12" db="EMBL/GenBank/DDBJ databases">
        <title>Complete Genomes of Pseudomonas monteilii SB3078 and SB3101, two Benzene, Toluene and Ethylbenzene Degrading Bacteria used for Bioaugmentation.</title>
        <authorList>
            <person name="Dueholm M.S."/>
            <person name="Albertsen M."/>
            <person name="D'Imperio S."/>
            <person name="Tale V.P."/>
            <person name="Lewis D."/>
            <person name="Nilsen P.H."/>
            <person name="Nielsen J.L."/>
        </authorList>
    </citation>
    <scope>NUCLEOTIDE SEQUENCE [LARGE SCALE GENOMIC DNA]</scope>
    <source>
        <strain evidence="1 2">SB3101</strain>
    </source>
</reference>
<evidence type="ECO:0000313" key="2">
    <source>
        <dbReference type="Proteomes" id="UP000018660"/>
    </source>
</evidence>
<evidence type="ECO:0000313" key="1">
    <source>
        <dbReference type="EMBL" id="AHC91200.1"/>
    </source>
</evidence>
<name>V9VBC3_9PSED</name>
<protein>
    <submittedName>
        <fullName evidence="1">Uncharacterized protein</fullName>
    </submittedName>
</protein>
<dbReference type="KEGG" id="pmot:X970_26015"/>